<feature type="transmembrane region" description="Helical" evidence="1">
    <location>
        <begin position="35"/>
        <end position="59"/>
    </location>
</feature>
<gene>
    <name evidence="2" type="ORF">H206_06258</name>
</gene>
<organism evidence="2 3">
    <name type="scientific">Candidatus Electrothrix aarhusensis</name>
    <dbReference type="NCBI Taxonomy" id="1859131"/>
    <lineage>
        <taxon>Bacteria</taxon>
        <taxon>Pseudomonadati</taxon>
        <taxon>Thermodesulfobacteriota</taxon>
        <taxon>Desulfobulbia</taxon>
        <taxon>Desulfobulbales</taxon>
        <taxon>Desulfobulbaceae</taxon>
        <taxon>Candidatus Electrothrix</taxon>
    </lineage>
</organism>
<accession>A0A3S3R124</accession>
<keyword evidence="3" id="KW-1185">Reference proteome</keyword>
<proteinExistence type="predicted"/>
<sequence length="67" mass="7602">MQIPTLFKFAFVSRVVCLSFTPTYALKVARNPLPRLYAYLAGSCLLIAFGFPVSSCLSLRQSMYRLY</sequence>
<keyword evidence="1" id="KW-0472">Membrane</keyword>
<name>A0A3S3R124_9BACT</name>
<evidence type="ECO:0000256" key="1">
    <source>
        <dbReference type="SAM" id="Phobius"/>
    </source>
</evidence>
<protein>
    <submittedName>
        <fullName evidence="2">Uncharacterized protein</fullName>
    </submittedName>
</protein>
<dbReference type="Proteomes" id="UP000287853">
    <property type="component" value="Unassembled WGS sequence"/>
</dbReference>
<evidence type="ECO:0000313" key="2">
    <source>
        <dbReference type="EMBL" id="RWX47599.1"/>
    </source>
</evidence>
<comment type="caution">
    <text evidence="2">The sequence shown here is derived from an EMBL/GenBank/DDBJ whole genome shotgun (WGS) entry which is preliminary data.</text>
</comment>
<dbReference type="AlphaFoldDB" id="A0A3S3R124"/>
<reference evidence="2 3" key="1">
    <citation type="submission" date="2017-01" db="EMBL/GenBank/DDBJ databases">
        <title>The cable genome- insights into the physiology and evolution of filamentous bacteria capable of sulfide oxidation via long distance electron transfer.</title>
        <authorList>
            <person name="Schreiber L."/>
            <person name="Bjerg J.T."/>
            <person name="Boggild A."/>
            <person name="Van De Vossenberg J."/>
            <person name="Meysman F."/>
            <person name="Nielsen L.P."/>
            <person name="Schramm A."/>
            <person name="Kjeldsen K.U."/>
        </authorList>
    </citation>
    <scope>NUCLEOTIDE SEQUENCE [LARGE SCALE GENOMIC DNA]</scope>
    <source>
        <strain evidence="2">MCF</strain>
    </source>
</reference>
<evidence type="ECO:0000313" key="3">
    <source>
        <dbReference type="Proteomes" id="UP000287853"/>
    </source>
</evidence>
<dbReference type="EMBL" id="MTKO01000031">
    <property type="protein sequence ID" value="RWX47599.1"/>
    <property type="molecule type" value="Genomic_DNA"/>
</dbReference>
<keyword evidence="1" id="KW-1133">Transmembrane helix</keyword>
<keyword evidence="1" id="KW-0812">Transmembrane</keyword>